<organism evidence="1 2">
    <name type="scientific">Clarias magur</name>
    <name type="common">Asian catfish</name>
    <name type="synonym">Macropteronotus magur</name>
    <dbReference type="NCBI Taxonomy" id="1594786"/>
    <lineage>
        <taxon>Eukaryota</taxon>
        <taxon>Metazoa</taxon>
        <taxon>Chordata</taxon>
        <taxon>Craniata</taxon>
        <taxon>Vertebrata</taxon>
        <taxon>Euteleostomi</taxon>
        <taxon>Actinopterygii</taxon>
        <taxon>Neopterygii</taxon>
        <taxon>Teleostei</taxon>
        <taxon>Ostariophysi</taxon>
        <taxon>Siluriformes</taxon>
        <taxon>Clariidae</taxon>
        <taxon>Clarias</taxon>
    </lineage>
</organism>
<comment type="caution">
    <text evidence="1">The sequence shown here is derived from an EMBL/GenBank/DDBJ whole genome shotgun (WGS) entry which is preliminary data.</text>
</comment>
<proteinExistence type="predicted"/>
<keyword evidence="2" id="KW-1185">Reference proteome</keyword>
<name>A0A8J4XH66_CLAMG</name>
<dbReference type="Proteomes" id="UP000727407">
    <property type="component" value="Unassembled WGS sequence"/>
</dbReference>
<protein>
    <submittedName>
        <fullName evidence="1">DNA ligase</fullName>
    </submittedName>
</protein>
<sequence>MAGDEKPSQQPGYFPACTGWLQELGDGAISVGSASQSVHRKTKGIASSFEFAIQSAVGAWSLAG</sequence>
<accession>A0A8J4XH66</accession>
<dbReference type="EMBL" id="QNUK01000001">
    <property type="protein sequence ID" value="KAF5910041.1"/>
    <property type="molecule type" value="Genomic_DNA"/>
</dbReference>
<reference evidence="1" key="1">
    <citation type="submission" date="2020-07" db="EMBL/GenBank/DDBJ databases">
        <title>Clarias magur genome sequencing, assembly and annotation.</title>
        <authorList>
            <person name="Kushwaha B."/>
            <person name="Kumar R."/>
            <person name="Das P."/>
            <person name="Joshi C.G."/>
            <person name="Kumar D."/>
            <person name="Nagpure N.S."/>
            <person name="Pandey M."/>
            <person name="Agarwal S."/>
            <person name="Srivastava S."/>
            <person name="Singh M."/>
            <person name="Sahoo L."/>
            <person name="Jayasankar P."/>
            <person name="Meher P.K."/>
            <person name="Koringa P.G."/>
            <person name="Iquebal M.A."/>
            <person name="Das S.P."/>
            <person name="Bit A."/>
            <person name="Patnaik S."/>
            <person name="Patel N."/>
            <person name="Shah T.M."/>
            <person name="Hinsu A."/>
            <person name="Jena J.K."/>
        </authorList>
    </citation>
    <scope>NUCLEOTIDE SEQUENCE</scope>
    <source>
        <strain evidence="1">CIFAMagur01</strain>
        <tissue evidence="1">Testis</tissue>
    </source>
</reference>
<dbReference type="GO" id="GO:0016874">
    <property type="term" value="F:ligase activity"/>
    <property type="evidence" value="ECO:0007669"/>
    <property type="project" value="UniProtKB-KW"/>
</dbReference>
<gene>
    <name evidence="1" type="primary">ligA</name>
    <name evidence="1" type="ORF">DAT39_000003</name>
</gene>
<dbReference type="AlphaFoldDB" id="A0A8J4XH66"/>
<keyword evidence="1" id="KW-0436">Ligase</keyword>
<evidence type="ECO:0000313" key="1">
    <source>
        <dbReference type="EMBL" id="KAF5910041.1"/>
    </source>
</evidence>
<evidence type="ECO:0000313" key="2">
    <source>
        <dbReference type="Proteomes" id="UP000727407"/>
    </source>
</evidence>